<comment type="caution">
    <text evidence="1">The sequence shown here is derived from an EMBL/GenBank/DDBJ whole genome shotgun (WGS) entry which is preliminary data.</text>
</comment>
<gene>
    <name evidence="1" type="ORF">ADICYQ_5283</name>
</gene>
<dbReference type="AlphaFoldDB" id="S7WG30"/>
<reference evidence="1 2" key="1">
    <citation type="journal article" date="2013" name="Genome Announc.">
        <title>Draft Genome Sequence of Cyclobacterium qasimii Strain M12-11BT, Isolated from Arctic Marine Sediment.</title>
        <authorList>
            <person name="Shivaji S."/>
            <person name="Ara S."/>
            <person name="Singh A."/>
            <person name="Kumar Pinnaka A."/>
        </authorList>
    </citation>
    <scope>NUCLEOTIDE SEQUENCE [LARGE SCALE GENOMIC DNA]</scope>
    <source>
        <strain evidence="1 2">M12-11B</strain>
    </source>
</reference>
<dbReference type="Proteomes" id="UP000014974">
    <property type="component" value="Unassembled WGS sequence"/>
</dbReference>
<organism evidence="1 2">
    <name type="scientific">Cyclobacterium qasimii M12-11B</name>
    <dbReference type="NCBI Taxonomy" id="641524"/>
    <lineage>
        <taxon>Bacteria</taxon>
        <taxon>Pseudomonadati</taxon>
        <taxon>Bacteroidota</taxon>
        <taxon>Cytophagia</taxon>
        <taxon>Cytophagales</taxon>
        <taxon>Cyclobacteriaceae</taxon>
        <taxon>Cyclobacterium</taxon>
    </lineage>
</organism>
<name>S7WG30_9BACT</name>
<sequence>MTKVQHFFHFIHTNIKEKPLKYIKQLIINHKNISPLNI</sequence>
<protein>
    <submittedName>
        <fullName evidence="1">Uncharacterized protein</fullName>
    </submittedName>
</protein>
<accession>S7WG30</accession>
<evidence type="ECO:0000313" key="1">
    <source>
        <dbReference type="EMBL" id="EPR65699.1"/>
    </source>
</evidence>
<dbReference type="EMBL" id="ATNM01000187">
    <property type="protein sequence ID" value="EPR65699.1"/>
    <property type="molecule type" value="Genomic_DNA"/>
</dbReference>
<evidence type="ECO:0000313" key="2">
    <source>
        <dbReference type="Proteomes" id="UP000014974"/>
    </source>
</evidence>
<proteinExistence type="predicted"/>